<evidence type="ECO:0000256" key="1">
    <source>
        <dbReference type="SAM" id="MobiDB-lite"/>
    </source>
</evidence>
<evidence type="ECO:0000313" key="2">
    <source>
        <dbReference type="EMBL" id="KAE9385730.1"/>
    </source>
</evidence>
<dbReference type="AlphaFoldDB" id="A0A6A4GK08"/>
<organism evidence="2 3">
    <name type="scientific">Gymnopus androsaceus JB14</name>
    <dbReference type="NCBI Taxonomy" id="1447944"/>
    <lineage>
        <taxon>Eukaryota</taxon>
        <taxon>Fungi</taxon>
        <taxon>Dikarya</taxon>
        <taxon>Basidiomycota</taxon>
        <taxon>Agaricomycotina</taxon>
        <taxon>Agaricomycetes</taxon>
        <taxon>Agaricomycetidae</taxon>
        <taxon>Agaricales</taxon>
        <taxon>Marasmiineae</taxon>
        <taxon>Omphalotaceae</taxon>
        <taxon>Gymnopus</taxon>
    </lineage>
</organism>
<accession>A0A6A4GK08</accession>
<sequence length="131" mass="14369">MTNARAGVRKTARKRQMDKKEDLGEFCILLSKLRPGRTDPNCKAIPEPTLPLLSFPQSSGSPEPSQNKSPEITPPPETGKPSKREMKAAMHLMGFKESSVLAVVCLCHGCDQARACKNSIHQLSECHFAPI</sequence>
<reference evidence="2" key="1">
    <citation type="journal article" date="2019" name="Environ. Microbiol.">
        <title>Fungal ecological strategies reflected in gene transcription - a case study of two litter decomposers.</title>
        <authorList>
            <person name="Barbi F."/>
            <person name="Kohler A."/>
            <person name="Barry K."/>
            <person name="Baskaran P."/>
            <person name="Daum C."/>
            <person name="Fauchery L."/>
            <person name="Ihrmark K."/>
            <person name="Kuo A."/>
            <person name="LaButti K."/>
            <person name="Lipzen A."/>
            <person name="Morin E."/>
            <person name="Grigoriev I.V."/>
            <person name="Henrissat B."/>
            <person name="Lindahl B."/>
            <person name="Martin F."/>
        </authorList>
    </citation>
    <scope>NUCLEOTIDE SEQUENCE</scope>
    <source>
        <strain evidence="2">JB14</strain>
    </source>
</reference>
<keyword evidence="3" id="KW-1185">Reference proteome</keyword>
<protein>
    <submittedName>
        <fullName evidence="2">Uncharacterized protein</fullName>
    </submittedName>
</protein>
<feature type="region of interest" description="Disordered" evidence="1">
    <location>
        <begin position="34"/>
        <end position="86"/>
    </location>
</feature>
<dbReference type="Proteomes" id="UP000799118">
    <property type="component" value="Unassembled WGS sequence"/>
</dbReference>
<proteinExistence type="predicted"/>
<dbReference type="EMBL" id="ML769950">
    <property type="protein sequence ID" value="KAE9385730.1"/>
    <property type="molecule type" value="Genomic_DNA"/>
</dbReference>
<evidence type="ECO:0000313" key="3">
    <source>
        <dbReference type="Proteomes" id="UP000799118"/>
    </source>
</evidence>
<feature type="compositionally biased region" description="Polar residues" evidence="1">
    <location>
        <begin position="55"/>
        <end position="70"/>
    </location>
</feature>
<name>A0A6A4GK08_9AGAR</name>
<gene>
    <name evidence="2" type="ORF">BT96DRAFT_568451</name>
</gene>